<accession>A0A382KU32</accession>
<dbReference type="AlphaFoldDB" id="A0A382KU32"/>
<dbReference type="EMBL" id="UINC01082351">
    <property type="protein sequence ID" value="SVC27043.1"/>
    <property type="molecule type" value="Genomic_DNA"/>
</dbReference>
<proteinExistence type="predicted"/>
<reference evidence="1" key="1">
    <citation type="submission" date="2018-05" db="EMBL/GenBank/DDBJ databases">
        <authorList>
            <person name="Lanie J.A."/>
            <person name="Ng W.-L."/>
            <person name="Kazmierczak K.M."/>
            <person name="Andrzejewski T.M."/>
            <person name="Davidsen T.M."/>
            <person name="Wayne K.J."/>
            <person name="Tettelin H."/>
            <person name="Glass J.I."/>
            <person name="Rusch D."/>
            <person name="Podicherti R."/>
            <person name="Tsui H.-C.T."/>
            <person name="Winkler M.E."/>
        </authorList>
    </citation>
    <scope>NUCLEOTIDE SEQUENCE</scope>
</reference>
<organism evidence="1">
    <name type="scientific">marine metagenome</name>
    <dbReference type="NCBI Taxonomy" id="408172"/>
    <lineage>
        <taxon>unclassified sequences</taxon>
        <taxon>metagenomes</taxon>
        <taxon>ecological metagenomes</taxon>
    </lineage>
</organism>
<protein>
    <submittedName>
        <fullName evidence="1">Uncharacterized protein</fullName>
    </submittedName>
</protein>
<evidence type="ECO:0000313" key="1">
    <source>
        <dbReference type="EMBL" id="SVC27043.1"/>
    </source>
</evidence>
<feature type="non-terminal residue" evidence="1">
    <location>
        <position position="1"/>
    </location>
</feature>
<name>A0A382KU32_9ZZZZ</name>
<sequence length="49" mass="5956">QKRLVADQPEIFGMMRKRMIVYRDWVKGFEYSPVRMTSELDLYPLYIGK</sequence>
<gene>
    <name evidence="1" type="ORF">METZ01_LOCUS279897</name>
</gene>